<evidence type="ECO:0000313" key="4">
    <source>
        <dbReference type="Proteomes" id="UP000241690"/>
    </source>
</evidence>
<sequence>NLITICLSLILSPLLSNAFNSRSLYILKHIYKSSDRYSILNYLYVIINVYNLAVTYITAGKNAKANGRYIISYVKSTSMLAIAKLVYPFYKQVRLLPARAMPKLLIYLAAPFLNVSKRWADRNLGINFNLDNKRSKEELYIVYRPLEDTFRDYYLSYLARQDVH</sequence>
<feature type="non-terminal residue" evidence="3">
    <location>
        <position position="1"/>
    </location>
</feature>
<feature type="transmembrane region" description="Helical" evidence="1">
    <location>
        <begin position="42"/>
        <end position="59"/>
    </location>
</feature>
<feature type="transmembrane region" description="Helical" evidence="1">
    <location>
        <begin position="71"/>
        <end position="90"/>
    </location>
</feature>
<protein>
    <submittedName>
        <fullName evidence="3">Uncharacterized protein</fullName>
    </submittedName>
</protein>
<evidence type="ECO:0000313" key="3">
    <source>
        <dbReference type="EMBL" id="PTB47471.1"/>
    </source>
</evidence>
<feature type="signal peptide" evidence="2">
    <location>
        <begin position="1"/>
        <end position="18"/>
    </location>
</feature>
<keyword evidence="1" id="KW-1133">Transmembrane helix</keyword>
<dbReference type="AlphaFoldDB" id="A0A2T3ZRR1"/>
<dbReference type="STRING" id="983964.A0A2T3ZRR1"/>
<evidence type="ECO:0000256" key="2">
    <source>
        <dbReference type="SAM" id="SignalP"/>
    </source>
</evidence>
<keyword evidence="1" id="KW-0472">Membrane</keyword>
<dbReference type="Gene3D" id="3.40.50.720">
    <property type="entry name" value="NAD(P)-binding Rossmann-like Domain"/>
    <property type="match status" value="1"/>
</dbReference>
<accession>A0A2T3ZRR1</accession>
<dbReference type="GeneID" id="36619957"/>
<keyword evidence="4" id="KW-1185">Reference proteome</keyword>
<dbReference type="Proteomes" id="UP000241690">
    <property type="component" value="Unassembled WGS sequence"/>
</dbReference>
<dbReference type="RefSeq" id="XP_024767148.1">
    <property type="nucleotide sequence ID" value="XM_024911398.1"/>
</dbReference>
<gene>
    <name evidence="3" type="ORF">M431DRAFT_102174</name>
</gene>
<feature type="chain" id="PRO_5015681639" evidence="2">
    <location>
        <begin position="19"/>
        <end position="164"/>
    </location>
</feature>
<name>A0A2T3ZRR1_TRIHA</name>
<keyword evidence="1" id="KW-0812">Transmembrane</keyword>
<keyword evidence="2" id="KW-0732">Signal</keyword>
<reference evidence="3 4" key="1">
    <citation type="submission" date="2016-07" db="EMBL/GenBank/DDBJ databases">
        <title>Multiple horizontal gene transfer events from other fungi enriched the ability of initially mycotrophic Trichoderma (Ascomycota) to feed on dead plant biomass.</title>
        <authorList>
            <consortium name="DOE Joint Genome Institute"/>
            <person name="Aerts A."/>
            <person name="Atanasova L."/>
            <person name="Chenthamara K."/>
            <person name="Zhang J."/>
            <person name="Grujic M."/>
            <person name="Henrissat B."/>
            <person name="Kuo A."/>
            <person name="Salamov A."/>
            <person name="Lipzen A."/>
            <person name="Labutti K."/>
            <person name="Barry K."/>
            <person name="Miao Y."/>
            <person name="Rahimi M.J."/>
            <person name="Shen Q."/>
            <person name="Grigoriev I.V."/>
            <person name="Kubicek C.P."/>
            <person name="Druzhinina I.S."/>
        </authorList>
    </citation>
    <scope>NUCLEOTIDE SEQUENCE [LARGE SCALE GENOMIC DNA]</scope>
    <source>
        <strain evidence="3 4">CBS 226.95</strain>
    </source>
</reference>
<organism evidence="3 4">
    <name type="scientific">Trichoderma harzianum CBS 226.95</name>
    <dbReference type="NCBI Taxonomy" id="983964"/>
    <lineage>
        <taxon>Eukaryota</taxon>
        <taxon>Fungi</taxon>
        <taxon>Dikarya</taxon>
        <taxon>Ascomycota</taxon>
        <taxon>Pezizomycotina</taxon>
        <taxon>Sordariomycetes</taxon>
        <taxon>Hypocreomycetidae</taxon>
        <taxon>Hypocreales</taxon>
        <taxon>Hypocreaceae</taxon>
        <taxon>Trichoderma</taxon>
    </lineage>
</organism>
<evidence type="ECO:0000256" key="1">
    <source>
        <dbReference type="SAM" id="Phobius"/>
    </source>
</evidence>
<dbReference type="EMBL" id="KZ679721">
    <property type="protein sequence ID" value="PTB47471.1"/>
    <property type="molecule type" value="Genomic_DNA"/>
</dbReference>
<proteinExistence type="predicted"/>